<dbReference type="AlphaFoldDB" id="A0AAW1XGA9"/>
<name>A0AAW1XGA9_RUBAR</name>
<gene>
    <name evidence="1" type="ORF">M0R45_021917</name>
</gene>
<evidence type="ECO:0000313" key="1">
    <source>
        <dbReference type="EMBL" id="KAK9934787.1"/>
    </source>
</evidence>
<proteinExistence type="predicted"/>
<organism evidence="1 2">
    <name type="scientific">Rubus argutus</name>
    <name type="common">Southern blackberry</name>
    <dbReference type="NCBI Taxonomy" id="59490"/>
    <lineage>
        <taxon>Eukaryota</taxon>
        <taxon>Viridiplantae</taxon>
        <taxon>Streptophyta</taxon>
        <taxon>Embryophyta</taxon>
        <taxon>Tracheophyta</taxon>
        <taxon>Spermatophyta</taxon>
        <taxon>Magnoliopsida</taxon>
        <taxon>eudicotyledons</taxon>
        <taxon>Gunneridae</taxon>
        <taxon>Pentapetalae</taxon>
        <taxon>rosids</taxon>
        <taxon>fabids</taxon>
        <taxon>Rosales</taxon>
        <taxon>Rosaceae</taxon>
        <taxon>Rosoideae</taxon>
        <taxon>Rosoideae incertae sedis</taxon>
        <taxon>Rubus</taxon>
    </lineage>
</organism>
<dbReference type="Proteomes" id="UP001457282">
    <property type="component" value="Unassembled WGS sequence"/>
</dbReference>
<accession>A0AAW1XGA9</accession>
<comment type="caution">
    <text evidence="1">The sequence shown here is derived from an EMBL/GenBank/DDBJ whole genome shotgun (WGS) entry which is preliminary data.</text>
</comment>
<reference evidence="1 2" key="1">
    <citation type="journal article" date="2023" name="G3 (Bethesda)">
        <title>A chromosome-length genome assembly and annotation of blackberry (Rubus argutus, cv. 'Hillquist').</title>
        <authorList>
            <person name="Bruna T."/>
            <person name="Aryal R."/>
            <person name="Dudchenko O."/>
            <person name="Sargent D.J."/>
            <person name="Mead D."/>
            <person name="Buti M."/>
            <person name="Cavallini A."/>
            <person name="Hytonen T."/>
            <person name="Andres J."/>
            <person name="Pham M."/>
            <person name="Weisz D."/>
            <person name="Mascagni F."/>
            <person name="Usai G."/>
            <person name="Natali L."/>
            <person name="Bassil N."/>
            <person name="Fernandez G.E."/>
            <person name="Lomsadze A."/>
            <person name="Armour M."/>
            <person name="Olukolu B."/>
            <person name="Poorten T."/>
            <person name="Britton C."/>
            <person name="Davik J."/>
            <person name="Ashrafi H."/>
            <person name="Aiden E.L."/>
            <person name="Borodovsky M."/>
            <person name="Worthington M."/>
        </authorList>
    </citation>
    <scope>NUCLEOTIDE SEQUENCE [LARGE SCALE GENOMIC DNA]</scope>
    <source>
        <strain evidence="1">PI 553951</strain>
    </source>
</reference>
<keyword evidence="2" id="KW-1185">Reference proteome</keyword>
<evidence type="ECO:0000313" key="2">
    <source>
        <dbReference type="Proteomes" id="UP001457282"/>
    </source>
</evidence>
<dbReference type="EMBL" id="JBEDUW010000004">
    <property type="protein sequence ID" value="KAK9934787.1"/>
    <property type="molecule type" value="Genomic_DNA"/>
</dbReference>
<sequence length="142" mass="15894">MSKPSPLFLNTPPSNYFGHPATQARDSSLLPCFNSIAATASFEQDIQSPPHETTKLSREPLILCFPQSLHLYAQAQPCFPDHATIPAPKLLPVASLHHRSSLTCALHFCHRFPPWCPAQTTTQPVPLFFLIEIPRNKVDQVW</sequence>
<protein>
    <submittedName>
        <fullName evidence="1">Uncharacterized protein</fullName>
    </submittedName>
</protein>